<dbReference type="GO" id="GO:0003700">
    <property type="term" value="F:DNA-binding transcription factor activity"/>
    <property type="evidence" value="ECO:0007669"/>
    <property type="project" value="InterPro"/>
</dbReference>
<dbReference type="InterPro" id="IPR002491">
    <property type="entry name" value="ABC_transptr_periplasmic_BD"/>
</dbReference>
<dbReference type="Gene3D" id="3.40.50.1980">
    <property type="entry name" value="Nitrogenase molybdenum iron protein domain"/>
    <property type="match status" value="2"/>
</dbReference>
<evidence type="ECO:0000256" key="2">
    <source>
        <dbReference type="ARBA" id="ARBA00023125"/>
    </source>
</evidence>
<evidence type="ECO:0000313" key="6">
    <source>
        <dbReference type="EMBL" id="GGG88553.1"/>
    </source>
</evidence>
<name>A0A917MAV3_9BACL</name>
<sequence>MKEASTLKPVIRKLIDSLQLKDGAGYPTTPAIPFTDMLFIVTRSHSPRWRSSTAYFLAQHNNIESVQALSETERVEGYLFLMEHESSHKAAELLLSDIASIVRLCDKVLELSRSDDPLVRFRAQIHFQELMYELYRISSGQVALDARTSVEQTKEYINSHYDEAMTVQSLANMASISPSYYMELFKKLVGQSPIEYLTSVRIAAARRLIENTDAPARQVAQAVGYRDPFYFSRQFKQATGMSPSRYARRDNKRIVSFHYPITGQILALQNIPYAAPLDREFCLFYKQKYELQIPVHLRDPSMEENRDFNLEALQQSKPDLIVAGDWLPESDRSGLDGIAPTLYVPWWDKDWRQHLFIVAEFLGETTQAERWLDHYEVKAAKLRGKLNAQLRESTIMAIYILNGEIHRFGSRNLGTVLYGDLQLRDPGNHIAGQVYEPLTAEQLLTLDPDHLLIASSSDPLSQQLWKDMTGRPEWQWMSAVRNGKVHRIQPDPWFEYSAMGHERILREVARLFP</sequence>
<feature type="domain" description="HTH araC/xylS-type" evidence="4">
    <location>
        <begin position="151"/>
        <end position="249"/>
    </location>
</feature>
<dbReference type="PANTHER" id="PTHR43280:SF28">
    <property type="entry name" value="HTH-TYPE TRANSCRIPTIONAL ACTIVATOR RHAS"/>
    <property type="match status" value="1"/>
</dbReference>
<dbReference type="Gene3D" id="1.10.10.60">
    <property type="entry name" value="Homeodomain-like"/>
    <property type="match status" value="2"/>
</dbReference>
<evidence type="ECO:0000256" key="3">
    <source>
        <dbReference type="ARBA" id="ARBA00023163"/>
    </source>
</evidence>
<dbReference type="AlphaFoldDB" id="A0A917MAV3"/>
<dbReference type="SUPFAM" id="SSF53807">
    <property type="entry name" value="Helical backbone' metal receptor"/>
    <property type="match status" value="1"/>
</dbReference>
<organism evidence="6 7">
    <name type="scientific">Paenibacillus radicis</name>
    <name type="common">ex Gao et al. 2016</name>
    <dbReference type="NCBI Taxonomy" id="1737354"/>
    <lineage>
        <taxon>Bacteria</taxon>
        <taxon>Bacillati</taxon>
        <taxon>Bacillota</taxon>
        <taxon>Bacilli</taxon>
        <taxon>Bacillales</taxon>
        <taxon>Paenibacillaceae</taxon>
        <taxon>Paenibacillus</taxon>
    </lineage>
</organism>
<evidence type="ECO:0008006" key="8">
    <source>
        <dbReference type="Google" id="ProtNLM"/>
    </source>
</evidence>
<comment type="caution">
    <text evidence="6">The sequence shown here is derived from an EMBL/GenBank/DDBJ whole genome shotgun (WGS) entry which is preliminary data.</text>
</comment>
<accession>A0A917MAV3</accession>
<dbReference type="Pfam" id="PF01497">
    <property type="entry name" value="Peripla_BP_2"/>
    <property type="match status" value="1"/>
</dbReference>
<protein>
    <recommendedName>
        <fullName evidence="8">AraC family transcriptional regulator</fullName>
    </recommendedName>
</protein>
<proteinExistence type="predicted"/>
<keyword evidence="7" id="KW-1185">Reference proteome</keyword>
<evidence type="ECO:0000259" key="5">
    <source>
        <dbReference type="PROSITE" id="PS50983"/>
    </source>
</evidence>
<keyword evidence="3" id="KW-0804">Transcription</keyword>
<dbReference type="GO" id="GO:0043565">
    <property type="term" value="F:sequence-specific DNA binding"/>
    <property type="evidence" value="ECO:0007669"/>
    <property type="project" value="InterPro"/>
</dbReference>
<dbReference type="EMBL" id="BMHY01000020">
    <property type="protein sequence ID" value="GGG88553.1"/>
    <property type="molecule type" value="Genomic_DNA"/>
</dbReference>
<keyword evidence="2" id="KW-0238">DNA-binding</keyword>
<dbReference type="PANTHER" id="PTHR43280">
    <property type="entry name" value="ARAC-FAMILY TRANSCRIPTIONAL REGULATOR"/>
    <property type="match status" value="1"/>
</dbReference>
<evidence type="ECO:0000256" key="1">
    <source>
        <dbReference type="ARBA" id="ARBA00023015"/>
    </source>
</evidence>
<keyword evidence="1" id="KW-0805">Transcription regulation</keyword>
<dbReference type="RefSeq" id="WP_188892784.1">
    <property type="nucleotide sequence ID" value="NZ_BMHY01000020.1"/>
</dbReference>
<dbReference type="SUPFAM" id="SSF46689">
    <property type="entry name" value="Homeodomain-like"/>
    <property type="match status" value="2"/>
</dbReference>
<gene>
    <name evidence="6" type="ORF">GCM10010918_53890</name>
</gene>
<dbReference type="Pfam" id="PF12833">
    <property type="entry name" value="HTH_18"/>
    <property type="match status" value="1"/>
</dbReference>
<dbReference type="InterPro" id="IPR018060">
    <property type="entry name" value="HTH_AraC"/>
</dbReference>
<dbReference type="PROSITE" id="PS50983">
    <property type="entry name" value="FE_B12_PBP"/>
    <property type="match status" value="1"/>
</dbReference>
<dbReference type="InterPro" id="IPR009057">
    <property type="entry name" value="Homeodomain-like_sf"/>
</dbReference>
<feature type="domain" description="Fe/B12 periplasmic-binding" evidence="5">
    <location>
        <begin position="253"/>
        <end position="513"/>
    </location>
</feature>
<dbReference type="PROSITE" id="PS01124">
    <property type="entry name" value="HTH_ARAC_FAMILY_2"/>
    <property type="match status" value="1"/>
</dbReference>
<dbReference type="SMART" id="SM00342">
    <property type="entry name" value="HTH_ARAC"/>
    <property type="match status" value="1"/>
</dbReference>
<evidence type="ECO:0000259" key="4">
    <source>
        <dbReference type="PROSITE" id="PS01124"/>
    </source>
</evidence>
<evidence type="ECO:0000313" key="7">
    <source>
        <dbReference type="Proteomes" id="UP000600247"/>
    </source>
</evidence>
<dbReference type="Proteomes" id="UP000600247">
    <property type="component" value="Unassembled WGS sequence"/>
</dbReference>
<reference evidence="6 7" key="1">
    <citation type="journal article" date="2014" name="Int. J. Syst. Evol. Microbiol.">
        <title>Complete genome sequence of Corynebacterium casei LMG S-19264T (=DSM 44701T), isolated from a smear-ripened cheese.</title>
        <authorList>
            <consortium name="US DOE Joint Genome Institute (JGI-PGF)"/>
            <person name="Walter F."/>
            <person name="Albersmeier A."/>
            <person name="Kalinowski J."/>
            <person name="Ruckert C."/>
        </authorList>
    </citation>
    <scope>NUCLEOTIDE SEQUENCE [LARGE SCALE GENOMIC DNA]</scope>
    <source>
        <strain evidence="6 7">CGMCC 1.15286</strain>
    </source>
</reference>